<evidence type="ECO:0000256" key="11">
    <source>
        <dbReference type="ARBA" id="ARBA00029766"/>
    </source>
</evidence>
<reference evidence="14 15" key="1">
    <citation type="submission" date="2018-09" db="EMBL/GenBank/DDBJ databases">
        <title>Genomic Encyclopedia of Archaeal and Bacterial Type Strains, Phase II (KMG-II): from individual species to whole genera.</title>
        <authorList>
            <person name="Goeker M."/>
        </authorList>
    </citation>
    <scope>NUCLEOTIDE SEQUENCE [LARGE SCALE GENOMIC DNA]</scope>
    <source>
        <strain evidence="14 15">DSM 27148</strain>
    </source>
</reference>
<comment type="function">
    <text evidence="10">Catalyzes the transfer of pyrophosphate from adenosine triphosphate (ATP) to 6-hydroxymethyl-7,8-dihydropterin, an enzymatic step in folate biosynthesis pathway.</text>
</comment>
<dbReference type="AlphaFoldDB" id="A0A419WBB0"/>
<evidence type="ECO:0000256" key="8">
    <source>
        <dbReference type="ARBA" id="ARBA00022840"/>
    </source>
</evidence>
<dbReference type="GO" id="GO:0046656">
    <property type="term" value="P:folic acid biosynthetic process"/>
    <property type="evidence" value="ECO:0007669"/>
    <property type="project" value="UniProtKB-KW"/>
</dbReference>
<evidence type="ECO:0000256" key="9">
    <source>
        <dbReference type="ARBA" id="ARBA00022909"/>
    </source>
</evidence>
<dbReference type="Proteomes" id="UP000283387">
    <property type="component" value="Unassembled WGS sequence"/>
</dbReference>
<evidence type="ECO:0000256" key="2">
    <source>
        <dbReference type="ARBA" id="ARBA00005810"/>
    </source>
</evidence>
<evidence type="ECO:0000256" key="5">
    <source>
        <dbReference type="ARBA" id="ARBA00022679"/>
    </source>
</evidence>
<keyword evidence="9" id="KW-0289">Folate biosynthesis</keyword>
<comment type="pathway">
    <text evidence="1">Cofactor biosynthesis; tetrahydrofolate biosynthesis; 2-amino-4-hydroxy-6-hydroxymethyl-7,8-dihydropteridine diphosphate from 7,8-dihydroneopterin triphosphate: step 4/4.</text>
</comment>
<dbReference type="GO" id="GO:0016301">
    <property type="term" value="F:kinase activity"/>
    <property type="evidence" value="ECO:0007669"/>
    <property type="project" value="UniProtKB-KW"/>
</dbReference>
<evidence type="ECO:0000256" key="1">
    <source>
        <dbReference type="ARBA" id="ARBA00005051"/>
    </source>
</evidence>
<dbReference type="EC" id="2.7.6.3" evidence="3"/>
<keyword evidence="7 14" id="KW-0418">Kinase</keyword>
<organism evidence="14 15">
    <name type="scientific">Mangrovibacterium diazotrophicum</name>
    <dbReference type="NCBI Taxonomy" id="1261403"/>
    <lineage>
        <taxon>Bacteria</taxon>
        <taxon>Pseudomonadati</taxon>
        <taxon>Bacteroidota</taxon>
        <taxon>Bacteroidia</taxon>
        <taxon>Marinilabiliales</taxon>
        <taxon>Prolixibacteraceae</taxon>
        <taxon>Mangrovibacterium</taxon>
    </lineage>
</organism>
<dbReference type="SUPFAM" id="SSF55083">
    <property type="entry name" value="6-hydroxymethyl-7,8-dihydropterin pyrophosphokinase, HPPK"/>
    <property type="match status" value="1"/>
</dbReference>
<protein>
    <recommendedName>
        <fullName evidence="4">2-amino-4-hydroxy-6-hydroxymethyldihydropteridine pyrophosphokinase</fullName>
        <ecNumber evidence="3">2.7.6.3</ecNumber>
    </recommendedName>
    <alternativeName>
        <fullName evidence="11">6-hydroxymethyl-7,8-dihydropterin pyrophosphokinase</fullName>
    </alternativeName>
    <alternativeName>
        <fullName evidence="12">7,8-dihydro-6-hydroxymethylpterin-pyrophosphokinase</fullName>
    </alternativeName>
</protein>
<comment type="caution">
    <text evidence="14">The sequence shown here is derived from an EMBL/GenBank/DDBJ whole genome shotgun (WGS) entry which is preliminary data.</text>
</comment>
<feature type="domain" description="7,8-dihydro-6-hydroxymethylpterin-pyrophosphokinase" evidence="13">
    <location>
        <begin position="6"/>
        <end position="132"/>
    </location>
</feature>
<evidence type="ECO:0000259" key="13">
    <source>
        <dbReference type="Pfam" id="PF01288"/>
    </source>
</evidence>
<proteinExistence type="inferred from homology"/>
<evidence type="ECO:0000256" key="3">
    <source>
        <dbReference type="ARBA" id="ARBA00013253"/>
    </source>
</evidence>
<evidence type="ECO:0000256" key="6">
    <source>
        <dbReference type="ARBA" id="ARBA00022741"/>
    </source>
</evidence>
<dbReference type="UniPathway" id="UPA00077">
    <property type="reaction ID" value="UER00155"/>
</dbReference>
<accession>A0A419WBB0</accession>
<sequence>MAKLFLLLGGNLGNKEEIFGTARRRLGEELGAIVQTSSVYETEPWGFESEDMFWNQVLVIETGLTPEEVLVHTKAIELELGRIRKAARYSSRLIDIDLLFYDDLVLHEPNLELPHPRMIDRRFVLEPLAEVASEFIHPVFKQNIISLLEECSDELQVKRLID</sequence>
<keyword evidence="8" id="KW-0067">ATP-binding</keyword>
<dbReference type="InterPro" id="IPR000550">
    <property type="entry name" value="Hppk"/>
</dbReference>
<evidence type="ECO:0000256" key="12">
    <source>
        <dbReference type="ARBA" id="ARBA00033413"/>
    </source>
</evidence>
<evidence type="ECO:0000313" key="14">
    <source>
        <dbReference type="EMBL" id="RKD92696.1"/>
    </source>
</evidence>
<evidence type="ECO:0000256" key="7">
    <source>
        <dbReference type="ARBA" id="ARBA00022777"/>
    </source>
</evidence>
<dbReference type="PANTHER" id="PTHR43071:SF1">
    <property type="entry name" value="2-AMINO-4-HYDROXY-6-HYDROXYMETHYLDIHYDROPTERIDINE PYROPHOSPHOKINASE"/>
    <property type="match status" value="1"/>
</dbReference>
<name>A0A419WBB0_9BACT</name>
<keyword evidence="15" id="KW-1185">Reference proteome</keyword>
<evidence type="ECO:0000256" key="4">
    <source>
        <dbReference type="ARBA" id="ARBA00016218"/>
    </source>
</evidence>
<dbReference type="GO" id="GO:0005524">
    <property type="term" value="F:ATP binding"/>
    <property type="evidence" value="ECO:0007669"/>
    <property type="project" value="UniProtKB-KW"/>
</dbReference>
<dbReference type="OrthoDB" id="9808041at2"/>
<dbReference type="Gene3D" id="3.30.70.560">
    <property type="entry name" value="7,8-Dihydro-6-hydroxymethylpterin-pyrophosphokinase HPPK"/>
    <property type="match status" value="1"/>
</dbReference>
<evidence type="ECO:0000313" key="15">
    <source>
        <dbReference type="Proteomes" id="UP000283387"/>
    </source>
</evidence>
<dbReference type="RefSeq" id="WP_120273883.1">
    <property type="nucleotide sequence ID" value="NZ_RAPN01000001.1"/>
</dbReference>
<dbReference type="Pfam" id="PF01288">
    <property type="entry name" value="HPPK"/>
    <property type="match status" value="1"/>
</dbReference>
<dbReference type="EMBL" id="RAPN01000001">
    <property type="protein sequence ID" value="RKD92696.1"/>
    <property type="molecule type" value="Genomic_DNA"/>
</dbReference>
<keyword evidence="6" id="KW-0547">Nucleotide-binding</keyword>
<dbReference type="CDD" id="cd00483">
    <property type="entry name" value="HPPK"/>
    <property type="match status" value="1"/>
</dbReference>
<dbReference type="GO" id="GO:0046654">
    <property type="term" value="P:tetrahydrofolate biosynthetic process"/>
    <property type="evidence" value="ECO:0007669"/>
    <property type="project" value="UniProtKB-UniPathway"/>
</dbReference>
<dbReference type="GO" id="GO:0003848">
    <property type="term" value="F:2-amino-4-hydroxy-6-hydroxymethyldihydropteridine diphosphokinase activity"/>
    <property type="evidence" value="ECO:0007669"/>
    <property type="project" value="UniProtKB-EC"/>
</dbReference>
<keyword evidence="5" id="KW-0808">Transferase</keyword>
<dbReference type="PANTHER" id="PTHR43071">
    <property type="entry name" value="2-AMINO-4-HYDROXY-6-HYDROXYMETHYLDIHYDROPTERIDINE PYROPHOSPHOKINASE"/>
    <property type="match status" value="1"/>
</dbReference>
<gene>
    <name evidence="14" type="ORF">BC643_3073</name>
</gene>
<dbReference type="NCBIfam" id="TIGR01498">
    <property type="entry name" value="folK"/>
    <property type="match status" value="1"/>
</dbReference>
<comment type="similarity">
    <text evidence="2">Belongs to the HPPK family.</text>
</comment>
<dbReference type="InterPro" id="IPR035907">
    <property type="entry name" value="Hppk_sf"/>
</dbReference>
<evidence type="ECO:0000256" key="10">
    <source>
        <dbReference type="ARBA" id="ARBA00029409"/>
    </source>
</evidence>